<dbReference type="OrthoDB" id="8771559at2"/>
<sequence length="644" mass="69671">MFNRTQGGGGHIPHGFPGNMNDPRQALPVRPAGPPAQGSGGLPSARGTRPAGPHPLQRQARGTQPAGPSQPAAAAEPAAPVVGARTTVLDTVDWNSKANLEDIGHLIVLGHDQRRGDPRLGHAQVGGRPDTRLDLYTDSTMPVQDFHRGEAKGRQAALTVLENTEHAFRLQGTPAGREIERARTWLANPDNRLTAGAFGGMMKAVSEAVHAQEMQRAGPSRAPRQTGRMPMDCMTHLGYEIRHAQRNAGPGQQEFLRKLGFETMDRVMQHRLSFGSTKAWLDKVADDCEDRGLGGLARLAGQLSDDIPAPSQLRDHATQLHDNVYGRALESVMINELVHNTPDSVKDSMEALSGHLDHALSRLAPGDQQRTAVAVQDMMRHERRGWQANAPELEAFFQAPPGHELRALKNLLRAPKETGFDCIAVPYLTVKMSLCMGDGAPWMRRANVNYRDVVGPASARETEMQPNPNRATAKAGITSHHQPDTVRTHPAEAAMHPGDRNRPKLHDTSPELRSALQHGEPFVSGVSGSTNIVMHAVGHMLAKGGDIDAKDALLGTMMFLTHDGGHSMHEAMWVGNQLDGKLGLGMGMPGGDPAKYVSDYDSFIESFGPENGRDTLRAAADKAWQVTLNQFGRTSHFSADNPAP</sequence>
<keyword evidence="4" id="KW-1185">Reference proteome</keyword>
<reference evidence="3 4" key="2">
    <citation type="submission" date="2019-03" db="EMBL/GenBank/DDBJ databases">
        <title>Draft Genome Sequences of Six Type Strains of the Genus Massilia.</title>
        <authorList>
            <person name="Miess H."/>
            <person name="Frediansyhah A."/>
            <person name="Gross H."/>
        </authorList>
    </citation>
    <scope>NUCLEOTIDE SEQUENCE [LARGE SCALE GENOMIC DNA]</scope>
    <source>
        <strain evidence="3 4">DSM 17505</strain>
    </source>
</reference>
<proteinExistence type="predicted"/>
<evidence type="ECO:0000313" key="5">
    <source>
        <dbReference type="Proteomes" id="UP000619512"/>
    </source>
</evidence>
<evidence type="ECO:0000313" key="3">
    <source>
        <dbReference type="EMBL" id="QBQ35441.1"/>
    </source>
</evidence>
<gene>
    <name evidence="3" type="ORF">E1742_04125</name>
    <name evidence="2" type="ORF">GCM10007388_39420</name>
</gene>
<feature type="compositionally biased region" description="Low complexity" evidence="1">
    <location>
        <begin position="64"/>
        <end position="79"/>
    </location>
</feature>
<evidence type="ECO:0000313" key="2">
    <source>
        <dbReference type="EMBL" id="GGZ01798.1"/>
    </source>
</evidence>
<reference evidence="2" key="3">
    <citation type="submission" date="2022-12" db="EMBL/GenBank/DDBJ databases">
        <authorList>
            <person name="Sun Q."/>
            <person name="Kim S."/>
        </authorList>
    </citation>
    <scope>NUCLEOTIDE SEQUENCE</scope>
    <source>
        <strain evidence="2">KCTC 12344</strain>
    </source>
</reference>
<dbReference type="Proteomes" id="UP000619512">
    <property type="component" value="Unassembled WGS sequence"/>
</dbReference>
<dbReference type="RefSeq" id="WP_134383680.1">
    <property type="nucleotide sequence ID" value="NZ_BMWW01000007.1"/>
</dbReference>
<feature type="region of interest" description="Disordered" evidence="1">
    <location>
        <begin position="457"/>
        <end position="512"/>
    </location>
</feature>
<feature type="region of interest" description="Disordered" evidence="1">
    <location>
        <begin position="1"/>
        <end position="79"/>
    </location>
</feature>
<name>A0A4P7BA54_9BURK</name>
<accession>A0A4P7BA54</accession>
<dbReference type="EMBL" id="CP038026">
    <property type="protein sequence ID" value="QBQ35441.1"/>
    <property type="molecule type" value="Genomic_DNA"/>
</dbReference>
<feature type="compositionally biased region" description="Gly residues" evidence="1">
    <location>
        <begin position="1"/>
        <end position="12"/>
    </location>
</feature>
<evidence type="ECO:0000313" key="4">
    <source>
        <dbReference type="Proteomes" id="UP000294359"/>
    </source>
</evidence>
<dbReference type="Proteomes" id="UP000294359">
    <property type="component" value="Chromosome"/>
</dbReference>
<feature type="compositionally biased region" description="Basic and acidic residues" evidence="1">
    <location>
        <begin position="481"/>
        <end position="490"/>
    </location>
</feature>
<protein>
    <submittedName>
        <fullName evidence="2">Uncharacterized protein</fullName>
    </submittedName>
</protein>
<evidence type="ECO:0000256" key="1">
    <source>
        <dbReference type="SAM" id="MobiDB-lite"/>
    </source>
</evidence>
<dbReference type="AlphaFoldDB" id="A0A4P7BA54"/>
<feature type="compositionally biased region" description="Basic and acidic residues" evidence="1">
    <location>
        <begin position="497"/>
        <end position="510"/>
    </location>
</feature>
<organism evidence="2 5">
    <name type="scientific">Pseudoduganella plicata</name>
    <dbReference type="NCBI Taxonomy" id="321984"/>
    <lineage>
        <taxon>Bacteria</taxon>
        <taxon>Pseudomonadati</taxon>
        <taxon>Pseudomonadota</taxon>
        <taxon>Betaproteobacteria</taxon>
        <taxon>Burkholderiales</taxon>
        <taxon>Oxalobacteraceae</taxon>
        <taxon>Telluria group</taxon>
        <taxon>Pseudoduganella</taxon>
    </lineage>
</organism>
<reference evidence="2" key="1">
    <citation type="journal article" date="2014" name="Int. J. Syst. Evol. Microbiol.">
        <title>Complete genome sequence of Corynebacterium casei LMG S-19264T (=DSM 44701T), isolated from a smear-ripened cheese.</title>
        <authorList>
            <consortium name="US DOE Joint Genome Institute (JGI-PGF)"/>
            <person name="Walter F."/>
            <person name="Albersmeier A."/>
            <person name="Kalinowski J."/>
            <person name="Ruckert C."/>
        </authorList>
    </citation>
    <scope>NUCLEOTIDE SEQUENCE</scope>
    <source>
        <strain evidence="2">KCTC 12344</strain>
    </source>
</reference>
<dbReference type="EMBL" id="BMWW01000007">
    <property type="protein sequence ID" value="GGZ01798.1"/>
    <property type="molecule type" value="Genomic_DNA"/>
</dbReference>